<organism evidence="3 4">
    <name type="scientific">Nocardia cerradoensis</name>
    <dbReference type="NCBI Taxonomy" id="85688"/>
    <lineage>
        <taxon>Bacteria</taxon>
        <taxon>Bacillati</taxon>
        <taxon>Actinomycetota</taxon>
        <taxon>Actinomycetes</taxon>
        <taxon>Mycobacteriales</taxon>
        <taxon>Nocardiaceae</taxon>
        <taxon>Nocardia</taxon>
    </lineage>
</organism>
<accession>A0A231H4Z7</accession>
<evidence type="ECO:0000259" key="2">
    <source>
        <dbReference type="SMART" id="SM00829"/>
    </source>
</evidence>
<dbReference type="PANTHER" id="PTHR43677:SF4">
    <property type="entry name" value="QUINONE OXIDOREDUCTASE-LIKE PROTEIN 2"/>
    <property type="match status" value="1"/>
</dbReference>
<dbReference type="RefSeq" id="WP_039781062.1">
    <property type="nucleotide sequence ID" value="NZ_JAAXOR010000004.1"/>
</dbReference>
<dbReference type="Gene3D" id="3.90.180.10">
    <property type="entry name" value="Medium-chain alcohol dehydrogenases, catalytic domain"/>
    <property type="match status" value="1"/>
</dbReference>
<dbReference type="EMBL" id="NGAF01000008">
    <property type="protein sequence ID" value="OXR43907.1"/>
    <property type="molecule type" value="Genomic_DNA"/>
</dbReference>
<reference evidence="3 4" key="1">
    <citation type="submission" date="2017-07" db="EMBL/GenBank/DDBJ databases">
        <title>First draft Genome Sequence of Nocardia cerradoensis isolated from human infection.</title>
        <authorList>
            <person name="Carrasco G."/>
        </authorList>
    </citation>
    <scope>NUCLEOTIDE SEQUENCE [LARGE SCALE GENOMIC DNA]</scope>
    <source>
        <strain evidence="3 4">CNM20130759</strain>
    </source>
</reference>
<dbReference type="InterPro" id="IPR013154">
    <property type="entry name" value="ADH-like_N"/>
</dbReference>
<dbReference type="GO" id="GO:0003960">
    <property type="term" value="F:quinone reductase (NADPH) activity"/>
    <property type="evidence" value="ECO:0007669"/>
    <property type="project" value="UniProtKB-EC"/>
</dbReference>
<keyword evidence="4" id="KW-1185">Reference proteome</keyword>
<dbReference type="PANTHER" id="PTHR43677">
    <property type="entry name" value="SHORT-CHAIN DEHYDROGENASE/REDUCTASE"/>
    <property type="match status" value="1"/>
</dbReference>
<dbReference type="InterPro" id="IPR020843">
    <property type="entry name" value="ER"/>
</dbReference>
<comment type="caution">
    <text evidence="3">The sequence shown here is derived from an EMBL/GenBank/DDBJ whole genome shotgun (WGS) entry which is preliminary data.</text>
</comment>
<dbReference type="SUPFAM" id="SSF51735">
    <property type="entry name" value="NAD(P)-binding Rossmann-fold domains"/>
    <property type="match status" value="1"/>
</dbReference>
<dbReference type="EC" id="1.6.5.5" evidence="3"/>
<dbReference type="InterPro" id="IPR013149">
    <property type="entry name" value="ADH-like_C"/>
</dbReference>
<gene>
    <name evidence="3" type="primary">qorA_3</name>
    <name evidence="3" type="ORF">B7C42_04146</name>
</gene>
<protein>
    <submittedName>
        <fullName evidence="3">Quinone oxidoreductase 1</fullName>
        <ecNumber evidence="3">1.6.5.5</ecNumber>
    </submittedName>
</protein>
<keyword evidence="3" id="KW-0560">Oxidoreductase</keyword>
<evidence type="ECO:0000256" key="1">
    <source>
        <dbReference type="SAM" id="MobiDB-lite"/>
    </source>
</evidence>
<dbReference type="Gene3D" id="3.40.50.720">
    <property type="entry name" value="NAD(P)-binding Rossmann-like Domain"/>
    <property type="match status" value="1"/>
</dbReference>
<dbReference type="Pfam" id="PF08240">
    <property type="entry name" value="ADH_N"/>
    <property type="match status" value="1"/>
</dbReference>
<feature type="region of interest" description="Disordered" evidence="1">
    <location>
        <begin position="191"/>
        <end position="215"/>
    </location>
</feature>
<evidence type="ECO:0000313" key="4">
    <source>
        <dbReference type="Proteomes" id="UP000215506"/>
    </source>
</evidence>
<dbReference type="SUPFAM" id="SSF50129">
    <property type="entry name" value="GroES-like"/>
    <property type="match status" value="1"/>
</dbReference>
<proteinExistence type="predicted"/>
<dbReference type="CDD" id="cd08241">
    <property type="entry name" value="QOR1"/>
    <property type="match status" value="1"/>
</dbReference>
<dbReference type="Proteomes" id="UP000215506">
    <property type="component" value="Unassembled WGS sequence"/>
</dbReference>
<dbReference type="SMART" id="SM00829">
    <property type="entry name" value="PKS_ER"/>
    <property type="match status" value="1"/>
</dbReference>
<feature type="domain" description="Enoyl reductase (ER)" evidence="2">
    <location>
        <begin position="11"/>
        <end position="345"/>
    </location>
</feature>
<evidence type="ECO:0000313" key="3">
    <source>
        <dbReference type="EMBL" id="OXR43907.1"/>
    </source>
</evidence>
<dbReference type="InterPro" id="IPR036291">
    <property type="entry name" value="NAD(P)-bd_dom_sf"/>
</dbReference>
<sequence>MRAAQVSKLEGPESIEVVDIPEPAEFPGGVVIDVHAAGVAFPDVLMTRGLYQMKPELPFVVGGEVAGVVRSAPEDARVRAGDRVVALTMLGNAVAETAVTAKEMVFRLPDNISLEAGAGILFNDLTVHFCLRNRGRLAEGETVLVHGAAGGIGTSTLRMAKALGAGRVIAVVSTEEKAEVARANGASDVVLTDGRSDGPGGGSLRNHGGTREGRDQQGWLAAVKELTGGRGVDIVLDPVGGDRFTDSIRSLAPAGRLLVVGFTAGEIPTVKVNRLLLKNVEVIGAAWGEWVMTHPGYLQEQWDEVAPLLESGKIAAPQPVLYPLTETAAAVAALDNRSAKGKVVVTVR</sequence>
<name>A0A231H4Z7_9NOCA</name>
<dbReference type="AlphaFoldDB" id="A0A231H4Z7"/>
<dbReference type="InterPro" id="IPR051397">
    <property type="entry name" value="Zn-ADH-like_protein"/>
</dbReference>
<dbReference type="InterPro" id="IPR011032">
    <property type="entry name" value="GroES-like_sf"/>
</dbReference>
<dbReference type="Pfam" id="PF00107">
    <property type="entry name" value="ADH_zinc_N"/>
    <property type="match status" value="1"/>
</dbReference>